<dbReference type="CDD" id="cd03255">
    <property type="entry name" value="ABC_MJ0796_LolCDE_FtsE"/>
    <property type="match status" value="1"/>
</dbReference>
<evidence type="ECO:0000256" key="1">
    <source>
        <dbReference type="ARBA" id="ARBA00022448"/>
    </source>
</evidence>
<dbReference type="PANTHER" id="PTHR24220:SF86">
    <property type="entry name" value="ABC TRANSPORTER ABCH.1"/>
    <property type="match status" value="1"/>
</dbReference>
<evidence type="ECO:0000313" key="6">
    <source>
        <dbReference type="Proteomes" id="UP000050430"/>
    </source>
</evidence>
<comment type="caution">
    <text evidence="5">The sequence shown here is derived from an EMBL/GenBank/DDBJ whole genome shotgun (WGS) entry which is preliminary data.</text>
</comment>
<dbReference type="InterPro" id="IPR003439">
    <property type="entry name" value="ABC_transporter-like_ATP-bd"/>
</dbReference>
<dbReference type="PANTHER" id="PTHR24220">
    <property type="entry name" value="IMPORT ATP-BINDING PROTEIN"/>
    <property type="match status" value="1"/>
</dbReference>
<keyword evidence="3 5" id="KW-0067">ATP-binding</keyword>
<dbReference type="GO" id="GO:0016887">
    <property type="term" value="F:ATP hydrolysis activity"/>
    <property type="evidence" value="ECO:0007669"/>
    <property type="project" value="InterPro"/>
</dbReference>
<evidence type="ECO:0000256" key="3">
    <source>
        <dbReference type="ARBA" id="ARBA00022840"/>
    </source>
</evidence>
<evidence type="ECO:0000313" key="5">
    <source>
        <dbReference type="EMBL" id="KPL72987.1"/>
    </source>
</evidence>
<dbReference type="InterPro" id="IPR017911">
    <property type="entry name" value="MacB-like_ATP-bd"/>
</dbReference>
<feature type="domain" description="ABC transporter" evidence="4">
    <location>
        <begin position="10"/>
        <end position="244"/>
    </location>
</feature>
<dbReference type="AlphaFoldDB" id="A0A0P6WS83"/>
<dbReference type="GO" id="GO:0022857">
    <property type="term" value="F:transmembrane transporter activity"/>
    <property type="evidence" value="ECO:0007669"/>
    <property type="project" value="TreeGrafter"/>
</dbReference>
<keyword evidence="6" id="KW-1185">Reference proteome</keyword>
<dbReference type="InterPro" id="IPR027417">
    <property type="entry name" value="P-loop_NTPase"/>
</dbReference>
<dbReference type="Proteomes" id="UP000050430">
    <property type="component" value="Unassembled WGS sequence"/>
</dbReference>
<keyword evidence="2" id="KW-0547">Nucleotide-binding</keyword>
<sequence>MDSTVVGSIITLQDVKKNYQTPAGDFQALKGITVSIDPNEFLCIVGKSGAGKTTLLNMITGVDSISSGKVNVNGISVHDMSEDEQALWRGLNLGIIYQSFELMPMLTLLENVMLPMDFCHLYTPGKSRERARELLRMVELEEHMNKLPNAISGGQQQRVAIARALANDPPVIVADEPTGRLDSTTAETILDIFEHMVKEGKTIIMVTHDASAAQRASRVLEIVDGELKTGDSTNISMKSIVATA</sequence>
<dbReference type="InterPro" id="IPR003593">
    <property type="entry name" value="AAA+_ATPase"/>
</dbReference>
<proteinExistence type="predicted"/>
<dbReference type="Pfam" id="PF00005">
    <property type="entry name" value="ABC_tran"/>
    <property type="match status" value="1"/>
</dbReference>
<organism evidence="5 6">
    <name type="scientific">Leptolinea tardivitalis</name>
    <dbReference type="NCBI Taxonomy" id="229920"/>
    <lineage>
        <taxon>Bacteria</taxon>
        <taxon>Bacillati</taxon>
        <taxon>Chloroflexota</taxon>
        <taxon>Anaerolineae</taxon>
        <taxon>Anaerolineales</taxon>
        <taxon>Anaerolineaceae</taxon>
        <taxon>Leptolinea</taxon>
    </lineage>
</organism>
<dbReference type="PROSITE" id="PS50893">
    <property type="entry name" value="ABC_TRANSPORTER_2"/>
    <property type="match status" value="1"/>
</dbReference>
<dbReference type="InterPro" id="IPR015854">
    <property type="entry name" value="ABC_transpr_LolD-like"/>
</dbReference>
<dbReference type="PROSITE" id="PS00211">
    <property type="entry name" value="ABC_TRANSPORTER_1"/>
    <property type="match status" value="1"/>
</dbReference>
<protein>
    <submittedName>
        <fullName evidence="5">ABC transporter ATP-binding protein</fullName>
    </submittedName>
</protein>
<gene>
    <name evidence="5" type="ORF">ADM99_05740</name>
</gene>
<keyword evidence="1" id="KW-0813">Transport</keyword>
<dbReference type="STRING" id="229920.ADM99_05740"/>
<reference evidence="5 6" key="1">
    <citation type="submission" date="2015-07" db="EMBL/GenBank/DDBJ databases">
        <title>Genome sequence of Leptolinea tardivitalis DSM 16556.</title>
        <authorList>
            <person name="Hemp J."/>
            <person name="Ward L.M."/>
            <person name="Pace L.A."/>
            <person name="Fischer W.W."/>
        </authorList>
    </citation>
    <scope>NUCLEOTIDE SEQUENCE [LARGE SCALE GENOMIC DNA]</scope>
    <source>
        <strain evidence="5 6">YMTK-2</strain>
    </source>
</reference>
<accession>A0A0P6WS83</accession>
<name>A0A0P6WS83_9CHLR</name>
<dbReference type="GO" id="GO:0005886">
    <property type="term" value="C:plasma membrane"/>
    <property type="evidence" value="ECO:0007669"/>
    <property type="project" value="TreeGrafter"/>
</dbReference>
<dbReference type="EMBL" id="LGCK01000007">
    <property type="protein sequence ID" value="KPL72987.1"/>
    <property type="molecule type" value="Genomic_DNA"/>
</dbReference>
<evidence type="ECO:0000259" key="4">
    <source>
        <dbReference type="PROSITE" id="PS50893"/>
    </source>
</evidence>
<dbReference type="InterPro" id="IPR017871">
    <property type="entry name" value="ABC_transporter-like_CS"/>
</dbReference>
<dbReference type="SUPFAM" id="SSF52540">
    <property type="entry name" value="P-loop containing nucleoside triphosphate hydrolases"/>
    <property type="match status" value="1"/>
</dbReference>
<dbReference type="SMART" id="SM00382">
    <property type="entry name" value="AAA"/>
    <property type="match status" value="1"/>
</dbReference>
<dbReference type="GO" id="GO:0098796">
    <property type="term" value="C:membrane protein complex"/>
    <property type="evidence" value="ECO:0007669"/>
    <property type="project" value="UniProtKB-ARBA"/>
</dbReference>
<dbReference type="Gene3D" id="3.40.50.300">
    <property type="entry name" value="P-loop containing nucleotide triphosphate hydrolases"/>
    <property type="match status" value="1"/>
</dbReference>
<dbReference type="FunFam" id="3.40.50.300:FF:000032">
    <property type="entry name" value="Export ABC transporter ATP-binding protein"/>
    <property type="match status" value="1"/>
</dbReference>
<evidence type="ECO:0000256" key="2">
    <source>
        <dbReference type="ARBA" id="ARBA00022741"/>
    </source>
</evidence>
<dbReference type="GO" id="GO:0005524">
    <property type="term" value="F:ATP binding"/>
    <property type="evidence" value="ECO:0007669"/>
    <property type="project" value="UniProtKB-KW"/>
</dbReference>